<evidence type="ECO:0000256" key="2">
    <source>
        <dbReference type="ARBA" id="ARBA00004201"/>
    </source>
</evidence>
<comment type="similarity">
    <text evidence="4">Belongs to the SMC family. SMC6 subfamily.</text>
</comment>
<evidence type="ECO:0000256" key="12">
    <source>
        <dbReference type="ARBA" id="ARBA00022806"/>
    </source>
</evidence>
<evidence type="ECO:0000256" key="20">
    <source>
        <dbReference type="ARBA" id="ARBA00023242"/>
    </source>
</evidence>
<dbReference type="GO" id="GO:0000932">
    <property type="term" value="C:P-body"/>
    <property type="evidence" value="ECO:0007669"/>
    <property type="project" value="UniProtKB-SubCell"/>
</dbReference>
<evidence type="ECO:0000313" key="32">
    <source>
        <dbReference type="Proteomes" id="UP001147760"/>
    </source>
</evidence>
<keyword evidence="13" id="KW-0813">Transport</keyword>
<dbReference type="GO" id="GO:0005634">
    <property type="term" value="C:nucleus"/>
    <property type="evidence" value="ECO:0007669"/>
    <property type="project" value="UniProtKB-SubCell"/>
</dbReference>
<evidence type="ECO:0000259" key="30">
    <source>
        <dbReference type="PROSITE" id="PS51195"/>
    </source>
</evidence>
<dbReference type="GO" id="GO:0003697">
    <property type="term" value="F:single-stranded DNA binding"/>
    <property type="evidence" value="ECO:0007669"/>
    <property type="project" value="TreeGrafter"/>
</dbReference>
<evidence type="ECO:0000256" key="27">
    <source>
        <dbReference type="SAM" id="MobiDB-lite"/>
    </source>
</evidence>
<organism evidence="31 32">
    <name type="scientific">Penicillium desertorum</name>
    <dbReference type="NCBI Taxonomy" id="1303715"/>
    <lineage>
        <taxon>Eukaryota</taxon>
        <taxon>Fungi</taxon>
        <taxon>Dikarya</taxon>
        <taxon>Ascomycota</taxon>
        <taxon>Pezizomycotina</taxon>
        <taxon>Eurotiomycetes</taxon>
        <taxon>Eurotiomycetidae</taxon>
        <taxon>Eurotiales</taxon>
        <taxon>Aspergillaceae</taxon>
        <taxon>Penicillium</taxon>
    </lineage>
</organism>
<feature type="region of interest" description="Disordered" evidence="27">
    <location>
        <begin position="1494"/>
        <end position="1594"/>
    </location>
</feature>
<evidence type="ECO:0000256" key="13">
    <source>
        <dbReference type="ARBA" id="ARBA00022816"/>
    </source>
</evidence>
<feature type="compositionally biased region" description="Low complexity" evidence="27">
    <location>
        <begin position="1527"/>
        <end position="1543"/>
    </location>
</feature>
<keyword evidence="9" id="KW-0547">Nucleotide-binding</keyword>
<comment type="catalytic activity">
    <reaction evidence="24">
        <text>ATP + H2O = ADP + phosphate + H(+)</text>
        <dbReference type="Rhea" id="RHEA:13065"/>
        <dbReference type="ChEBI" id="CHEBI:15377"/>
        <dbReference type="ChEBI" id="CHEBI:15378"/>
        <dbReference type="ChEBI" id="CHEBI:30616"/>
        <dbReference type="ChEBI" id="CHEBI:43474"/>
        <dbReference type="ChEBI" id="CHEBI:456216"/>
        <dbReference type="EC" id="3.6.4.13"/>
    </reaction>
</comment>
<evidence type="ECO:0000259" key="28">
    <source>
        <dbReference type="PROSITE" id="PS51192"/>
    </source>
</evidence>
<keyword evidence="15" id="KW-0810">Translation regulation</keyword>
<evidence type="ECO:0000256" key="9">
    <source>
        <dbReference type="ARBA" id="ARBA00022741"/>
    </source>
</evidence>
<evidence type="ECO:0000256" key="6">
    <source>
        <dbReference type="ARBA" id="ARBA00022454"/>
    </source>
</evidence>
<evidence type="ECO:0000256" key="11">
    <source>
        <dbReference type="ARBA" id="ARBA00022801"/>
    </source>
</evidence>
<keyword evidence="12" id="KW-0347">Helicase</keyword>
<evidence type="ECO:0000256" key="25">
    <source>
        <dbReference type="PROSITE-ProRule" id="PRU00552"/>
    </source>
</evidence>
<keyword evidence="6" id="KW-0158">Chromosome</keyword>
<comment type="subcellular location">
    <subcellularLocation>
        <location evidence="3">Chromosome</location>
    </subcellularLocation>
    <subcellularLocation>
        <location evidence="2">Cytoplasm</location>
        <location evidence="2">P-body</location>
    </subcellularLocation>
    <subcellularLocation>
        <location evidence="1">Nucleus</location>
    </subcellularLocation>
</comment>
<dbReference type="PROSITE" id="PS51192">
    <property type="entry name" value="HELICASE_ATP_BIND_1"/>
    <property type="match status" value="1"/>
</dbReference>
<comment type="similarity">
    <text evidence="21">Belongs to the DEAD box helicase family. DDX6/DHH1 subfamily.</text>
</comment>
<dbReference type="InterPro" id="IPR001650">
    <property type="entry name" value="Helicase_C-like"/>
</dbReference>
<gene>
    <name evidence="31" type="ORF">N7530_006458</name>
</gene>
<evidence type="ECO:0000256" key="16">
    <source>
        <dbReference type="ARBA" id="ARBA00022884"/>
    </source>
</evidence>
<protein>
    <recommendedName>
        <fullName evidence="22">ATP-dependent RNA helicase DHH1</fullName>
        <ecNumber evidence="5">3.6.4.13</ecNumber>
    </recommendedName>
    <alternativeName>
        <fullName evidence="23">ATP-dependent RNA helicase dhh1</fullName>
    </alternativeName>
</protein>
<dbReference type="EC" id="3.6.4.13" evidence="5"/>
<dbReference type="FunFam" id="3.40.50.300:FF:000114">
    <property type="entry name" value="ATP-dependent RNA helicase DDX6"/>
    <property type="match status" value="1"/>
</dbReference>
<dbReference type="PANTHER" id="PTHR19306:SF6">
    <property type="entry name" value="STRUCTURAL MAINTENANCE OF CHROMOSOMES PROTEIN 6"/>
    <property type="match status" value="1"/>
</dbReference>
<keyword evidence="20" id="KW-0539">Nucleus</keyword>
<dbReference type="InterPro" id="IPR014014">
    <property type="entry name" value="RNA_helicase_DEAD_Q_motif"/>
</dbReference>
<dbReference type="Gene3D" id="3.40.50.300">
    <property type="entry name" value="P-loop containing nucleotide triphosphate hydrolases"/>
    <property type="match status" value="4"/>
</dbReference>
<feature type="region of interest" description="Disordered" evidence="27">
    <location>
        <begin position="1"/>
        <end position="49"/>
    </location>
</feature>
<dbReference type="InterPro" id="IPR003395">
    <property type="entry name" value="RecF/RecN/SMC_N"/>
</dbReference>
<dbReference type="GO" id="GO:0006397">
    <property type="term" value="P:mRNA processing"/>
    <property type="evidence" value="ECO:0007669"/>
    <property type="project" value="UniProtKB-KW"/>
</dbReference>
<keyword evidence="10" id="KW-0227">DNA damage</keyword>
<dbReference type="InterPro" id="IPR011545">
    <property type="entry name" value="DEAD/DEAH_box_helicase_dom"/>
</dbReference>
<dbReference type="Proteomes" id="UP001147760">
    <property type="component" value="Unassembled WGS sequence"/>
</dbReference>
<dbReference type="InterPro" id="IPR000629">
    <property type="entry name" value="RNA-helicase_DEAD-box_CS"/>
</dbReference>
<evidence type="ECO:0000256" key="23">
    <source>
        <dbReference type="ARBA" id="ARBA00040448"/>
    </source>
</evidence>
<dbReference type="GO" id="GO:0006417">
    <property type="term" value="P:regulation of translation"/>
    <property type="evidence" value="ECO:0007669"/>
    <property type="project" value="UniProtKB-KW"/>
</dbReference>
<feature type="region of interest" description="Disordered" evidence="27">
    <location>
        <begin position="488"/>
        <end position="517"/>
    </location>
</feature>
<name>A0A9W9WSJ4_9EURO</name>
<dbReference type="PROSITE" id="PS00039">
    <property type="entry name" value="DEAD_ATP_HELICASE"/>
    <property type="match status" value="1"/>
</dbReference>
<dbReference type="CDD" id="cd17940">
    <property type="entry name" value="DEADc_DDX6"/>
    <property type="match status" value="1"/>
</dbReference>
<keyword evidence="13" id="KW-0509">mRNA transport</keyword>
<dbReference type="GO" id="GO:0051028">
    <property type="term" value="P:mRNA transport"/>
    <property type="evidence" value="ECO:0007669"/>
    <property type="project" value="UniProtKB-KW"/>
</dbReference>
<feature type="domain" description="Helicase ATP-binding" evidence="28">
    <location>
        <begin position="1147"/>
        <end position="1317"/>
    </location>
</feature>
<keyword evidence="7" id="KW-0963">Cytoplasm</keyword>
<keyword evidence="19" id="KW-0234">DNA repair</keyword>
<dbReference type="GO" id="GO:0003684">
    <property type="term" value="F:damaged DNA binding"/>
    <property type="evidence" value="ECO:0007669"/>
    <property type="project" value="TreeGrafter"/>
</dbReference>
<dbReference type="GO" id="GO:0016787">
    <property type="term" value="F:hydrolase activity"/>
    <property type="evidence" value="ECO:0007669"/>
    <property type="project" value="UniProtKB-KW"/>
</dbReference>
<dbReference type="PANTHER" id="PTHR19306">
    <property type="entry name" value="STRUCTURAL MAINTENANCE OF CHROMOSOMES 5,6 SMC5, SMC6"/>
    <property type="match status" value="1"/>
</dbReference>
<keyword evidence="32" id="KW-1185">Reference proteome</keyword>
<dbReference type="InterPro" id="IPR014001">
    <property type="entry name" value="Helicase_ATP-bd"/>
</dbReference>
<dbReference type="EMBL" id="JAPWDO010000004">
    <property type="protein sequence ID" value="KAJ5472457.1"/>
    <property type="molecule type" value="Genomic_DNA"/>
</dbReference>
<evidence type="ECO:0000256" key="7">
    <source>
        <dbReference type="ARBA" id="ARBA00022490"/>
    </source>
</evidence>
<evidence type="ECO:0000256" key="8">
    <source>
        <dbReference type="ARBA" id="ARBA00022664"/>
    </source>
</evidence>
<feature type="compositionally biased region" description="Low complexity" evidence="27">
    <location>
        <begin position="35"/>
        <end position="49"/>
    </location>
</feature>
<evidence type="ECO:0000259" key="29">
    <source>
        <dbReference type="PROSITE" id="PS51194"/>
    </source>
</evidence>
<dbReference type="Pfam" id="PF00270">
    <property type="entry name" value="DEAD"/>
    <property type="match status" value="1"/>
</dbReference>
<dbReference type="GO" id="GO:0003723">
    <property type="term" value="F:RNA binding"/>
    <property type="evidence" value="ECO:0007669"/>
    <property type="project" value="UniProtKB-KW"/>
</dbReference>
<feature type="domain" description="Helicase C-terminal" evidence="29">
    <location>
        <begin position="1327"/>
        <end position="1487"/>
    </location>
</feature>
<evidence type="ECO:0000256" key="5">
    <source>
        <dbReference type="ARBA" id="ARBA00012552"/>
    </source>
</evidence>
<keyword evidence="18" id="KW-0233">DNA recombination</keyword>
<evidence type="ECO:0000256" key="26">
    <source>
        <dbReference type="SAM" id="Coils"/>
    </source>
</evidence>
<dbReference type="SMART" id="SM00487">
    <property type="entry name" value="DEXDc"/>
    <property type="match status" value="1"/>
</dbReference>
<keyword evidence="16" id="KW-0694">RNA-binding</keyword>
<evidence type="ECO:0000256" key="1">
    <source>
        <dbReference type="ARBA" id="ARBA00004123"/>
    </source>
</evidence>
<evidence type="ECO:0000256" key="21">
    <source>
        <dbReference type="ARBA" id="ARBA00038316"/>
    </source>
</evidence>
<dbReference type="GO" id="GO:0030915">
    <property type="term" value="C:Smc5-Smc6 complex"/>
    <property type="evidence" value="ECO:0007669"/>
    <property type="project" value="TreeGrafter"/>
</dbReference>
<evidence type="ECO:0000256" key="14">
    <source>
        <dbReference type="ARBA" id="ARBA00022840"/>
    </source>
</evidence>
<dbReference type="GO" id="GO:0005524">
    <property type="term" value="F:ATP binding"/>
    <property type="evidence" value="ECO:0007669"/>
    <property type="project" value="UniProtKB-KW"/>
</dbReference>
<comment type="caution">
    <text evidence="31">The sequence shown here is derived from an EMBL/GenBank/DDBJ whole genome shotgun (WGS) entry which is preliminary data.</text>
</comment>
<reference evidence="31" key="2">
    <citation type="journal article" date="2023" name="IMA Fungus">
        <title>Comparative genomic study of the Penicillium genus elucidates a diverse pangenome and 15 lateral gene transfer events.</title>
        <authorList>
            <person name="Petersen C."/>
            <person name="Sorensen T."/>
            <person name="Nielsen M.R."/>
            <person name="Sondergaard T.E."/>
            <person name="Sorensen J.L."/>
            <person name="Fitzpatrick D.A."/>
            <person name="Frisvad J.C."/>
            <person name="Nielsen K.L."/>
        </authorList>
    </citation>
    <scope>NUCLEOTIDE SEQUENCE</scope>
    <source>
        <strain evidence="31">IBT 17660</strain>
    </source>
</reference>
<sequence length="1594" mass="179688">MPSRKRMQTPTDSDESDGSDQLVMSSSRKRQRTNSESSTDSKYPTSSSAVPNVADSLLAVNDDALLDDEDELELRQTQIIQEKYSHLIDEANVPAEHGILERVECYNFMCHDHFYVELGPLINFIVGKNGSGKSAILTAITLCLGGKASATNRGQSLKSFIKEGKENSTIIVRIKNQGDGAYLSDDFGKSIIVERHFSRSGTSGFKIKSENGRIVSTKKGDLDAITDYFSLQIENPMNVLSQDMARQFLSTSSPAEKYKFFVKGVQLEQLDNDYRLVEESLDSIEEKLRTSTQDVQVLQTRKELAKKKLEISDQHDSLRRRIRNIRGQMAWAQVEEQERMEISLTEQIAEADRKIAEAEARLTRFDAAFDGVAAEETAAGEHSWRAAVAVNEAQDERDKIKEKLDAEMAGRHDLQAEQRQIRDYLKAAESRIQDTQQKVDAENQRLADASDGGYARKQAEWNTKSIVKMPLAYGKTLKLPREISQKQKARLNRKKREIGQAENQLRNLTREGGSRQSGFHAKMPALLKAIQQEQSWESRPVGPIGHHVTLLEPKWSSILERVFGGTLASFIVSSKNDMKLLFDIMRRVQCNCPIFIGSGGHLDTTAHEPDPQYKTVLRTLQIDNELVRRQLIINHGIEQMLLIEDVNEASAVLFDGARPINVKRCYSIDPKDRRRGLHLSYSRAGEPSQAPVMGWTDGPRMRSDVALQINAQRDIIADLQRQQKDIEQSLVTARSRVEACKQASARHVRTEKDLRIQMQRMEDLAEGLRDALDKENAEDGRIDALLAALKEAEDEKQLNEGSYKDSEAAMKATLQTLKELRRELSAKDSELGTLREKLQVAESEQNLVKTKQAKILDEKNEAIRLIDQDKQTKAAIEARKEVVKARVIEYDEKANLVSSRVPVDEGETPGSLDKKLDKLSRDLDRYNLELGSSREEIAAEATRTAATYDRALQQLEQFSALSQALKDTLQNRKKRWGIFRSHISSRAKAQFTYLLSERSFRGRLLADHTNKLLDLQVEPDITKDDSTGRGAKTLSGGEKSFSQVCLLLSLWEAMGSPIRCLDEFDVYMDHINRKMAIDMLMVAARRSIGRQFILITPGSKTDITISADDVTATKGLEFEDFYIKRELMMGIFEAGFEKPSPIQEETIPVALTGRDILARAKNGTGKTAAFVIPTLERINPKSTKTQALILVPTRELALQTSQVCKTLGKHLGINVMVTTGGTGLMDDIIRLNDPVHILVGTPGRVLDLASKGVADLSECPTFVMDEADKLLSPEFTPVIEQLMSFHPKDRQVMLFSATFPLIVKSFKDKHMRNPYEINLMDELTLRGITQYYAFVEEKQKVHCLNTLFSKLQINQSIIFCNSTNRVELLAKKITELGYSCFYSHARMLQQHRNRVFHDFRNGVCRNLVCSDLLTRGIDIQAVNVVINFDFPKNAETYLHRIGRSGRFGHLGLAINLINWEDRFNLYKIEQELGTEIQPIPQNIDKKLYVYDSPENIPRPISNPPPQTGAGSVNMNGDRQPRRNNHNGQPQIQQHGQQHGQQGQQHGGQHGQYYNNRGRGSYRGRGQGQRRGTQNDANRITFGQPNPGQPQAPIS</sequence>
<keyword evidence="14" id="KW-0067">ATP-binding</keyword>
<proteinExistence type="inferred from homology"/>
<feature type="domain" description="DEAD-box RNA helicase Q" evidence="30">
    <location>
        <begin position="1116"/>
        <end position="1144"/>
    </location>
</feature>
<feature type="short sequence motif" description="Q motif" evidence="25">
    <location>
        <begin position="1116"/>
        <end position="1144"/>
    </location>
</feature>
<dbReference type="Pfam" id="PF02463">
    <property type="entry name" value="SMC_N"/>
    <property type="match status" value="1"/>
</dbReference>
<accession>A0A9W9WSJ4</accession>
<evidence type="ECO:0000313" key="31">
    <source>
        <dbReference type="EMBL" id="KAJ5472457.1"/>
    </source>
</evidence>
<evidence type="ECO:0000256" key="3">
    <source>
        <dbReference type="ARBA" id="ARBA00004286"/>
    </source>
</evidence>
<evidence type="ECO:0000256" key="19">
    <source>
        <dbReference type="ARBA" id="ARBA00023204"/>
    </source>
</evidence>
<dbReference type="PROSITE" id="PS51195">
    <property type="entry name" value="Q_MOTIF"/>
    <property type="match status" value="1"/>
</dbReference>
<evidence type="ECO:0000256" key="4">
    <source>
        <dbReference type="ARBA" id="ARBA00006793"/>
    </source>
</evidence>
<evidence type="ECO:0000256" key="10">
    <source>
        <dbReference type="ARBA" id="ARBA00022763"/>
    </source>
</evidence>
<dbReference type="OrthoDB" id="10265785at2759"/>
<reference evidence="31" key="1">
    <citation type="submission" date="2022-12" db="EMBL/GenBank/DDBJ databases">
        <authorList>
            <person name="Petersen C."/>
        </authorList>
    </citation>
    <scope>NUCLEOTIDE SEQUENCE</scope>
    <source>
        <strain evidence="31">IBT 17660</strain>
    </source>
</reference>
<evidence type="ECO:0000256" key="17">
    <source>
        <dbReference type="ARBA" id="ARBA00023054"/>
    </source>
</evidence>
<dbReference type="CDD" id="cd18787">
    <property type="entry name" value="SF2_C_DEAD"/>
    <property type="match status" value="1"/>
</dbReference>
<dbReference type="Pfam" id="PF00271">
    <property type="entry name" value="Helicase_C"/>
    <property type="match status" value="1"/>
</dbReference>
<dbReference type="PROSITE" id="PS51194">
    <property type="entry name" value="HELICASE_CTER"/>
    <property type="match status" value="1"/>
</dbReference>
<feature type="coiled-coil region" evidence="26">
    <location>
        <begin position="267"/>
        <end position="445"/>
    </location>
</feature>
<feature type="coiled-coil region" evidence="26">
    <location>
        <begin position="709"/>
        <end position="844"/>
    </location>
</feature>
<dbReference type="GO" id="GO:0003724">
    <property type="term" value="F:RNA helicase activity"/>
    <property type="evidence" value="ECO:0007669"/>
    <property type="project" value="UniProtKB-EC"/>
</dbReference>
<keyword evidence="17 26" id="KW-0175">Coiled coil</keyword>
<evidence type="ECO:0000256" key="18">
    <source>
        <dbReference type="ARBA" id="ARBA00023172"/>
    </source>
</evidence>
<keyword evidence="8" id="KW-0507">mRNA processing</keyword>
<evidence type="ECO:0000256" key="22">
    <source>
        <dbReference type="ARBA" id="ARBA00040210"/>
    </source>
</evidence>
<dbReference type="SMART" id="SM00490">
    <property type="entry name" value="HELICc"/>
    <property type="match status" value="1"/>
</dbReference>
<evidence type="ECO:0000256" key="15">
    <source>
        <dbReference type="ARBA" id="ARBA00022845"/>
    </source>
</evidence>
<dbReference type="InterPro" id="IPR027417">
    <property type="entry name" value="P-loop_NTPase"/>
</dbReference>
<evidence type="ECO:0000256" key="24">
    <source>
        <dbReference type="ARBA" id="ARBA00047984"/>
    </source>
</evidence>
<dbReference type="GO" id="GO:0000724">
    <property type="term" value="P:double-strand break repair via homologous recombination"/>
    <property type="evidence" value="ECO:0007669"/>
    <property type="project" value="TreeGrafter"/>
</dbReference>
<dbReference type="SUPFAM" id="SSF52540">
    <property type="entry name" value="P-loop containing nucleoside triphosphate hydrolases"/>
    <property type="match status" value="2"/>
</dbReference>
<feature type="compositionally biased region" description="Polar residues" evidence="27">
    <location>
        <begin position="1573"/>
        <end position="1585"/>
    </location>
</feature>
<keyword evidence="11" id="KW-0378">Hydrolase</keyword>
<dbReference type="GO" id="GO:0035861">
    <property type="term" value="C:site of double-strand break"/>
    <property type="evidence" value="ECO:0007669"/>
    <property type="project" value="TreeGrafter"/>
</dbReference>